<feature type="transmembrane region" description="Helical" evidence="8">
    <location>
        <begin position="154"/>
        <end position="174"/>
    </location>
</feature>
<name>A0ABD1ZMY6_9MARC</name>
<dbReference type="AlphaFoldDB" id="A0ABD1ZMY6"/>
<dbReference type="Proteomes" id="UP001605036">
    <property type="component" value="Unassembled WGS sequence"/>
</dbReference>
<evidence type="ECO:0000256" key="1">
    <source>
        <dbReference type="ARBA" id="ARBA00004141"/>
    </source>
</evidence>
<protein>
    <submittedName>
        <fullName evidence="9">Uncharacterized protein</fullName>
    </submittedName>
</protein>
<dbReference type="InterPro" id="IPR003689">
    <property type="entry name" value="ZIP"/>
</dbReference>
<reference evidence="9 10" key="1">
    <citation type="submission" date="2024-09" db="EMBL/GenBank/DDBJ databases">
        <title>Chromosome-scale assembly of Riccia fluitans.</title>
        <authorList>
            <person name="Paukszto L."/>
            <person name="Sawicki J."/>
            <person name="Karawczyk K."/>
            <person name="Piernik-Szablinska J."/>
            <person name="Szczecinska M."/>
            <person name="Mazdziarz M."/>
        </authorList>
    </citation>
    <scope>NUCLEOTIDE SEQUENCE [LARGE SCALE GENOMIC DNA]</scope>
    <source>
        <strain evidence="9">Rf_01</strain>
        <tissue evidence="9">Aerial parts of the thallus</tissue>
    </source>
</reference>
<dbReference type="Pfam" id="PF02535">
    <property type="entry name" value="Zip"/>
    <property type="match status" value="1"/>
</dbReference>
<evidence type="ECO:0000256" key="6">
    <source>
        <dbReference type="ARBA" id="ARBA00023065"/>
    </source>
</evidence>
<keyword evidence="4 8" id="KW-0812">Transmembrane</keyword>
<comment type="similarity">
    <text evidence="2 8">Belongs to the ZIP transporter (TC 2.A.5) family.</text>
</comment>
<dbReference type="GO" id="GO:0000041">
    <property type="term" value="P:transition metal ion transport"/>
    <property type="evidence" value="ECO:0007669"/>
    <property type="project" value="UniProtKB-ARBA"/>
</dbReference>
<dbReference type="NCBIfam" id="TIGR00820">
    <property type="entry name" value="zip"/>
    <property type="match status" value="1"/>
</dbReference>
<keyword evidence="6 8" id="KW-0406">Ion transport</keyword>
<evidence type="ECO:0000256" key="2">
    <source>
        <dbReference type="ARBA" id="ARBA00006939"/>
    </source>
</evidence>
<feature type="transmembrane region" description="Helical" evidence="8">
    <location>
        <begin position="377"/>
        <end position="396"/>
    </location>
</feature>
<keyword evidence="5 8" id="KW-1133">Transmembrane helix</keyword>
<accession>A0ABD1ZMY6</accession>
<keyword evidence="7 8" id="KW-0472">Membrane</keyword>
<evidence type="ECO:0000256" key="8">
    <source>
        <dbReference type="RuleBase" id="RU362088"/>
    </source>
</evidence>
<comment type="caution">
    <text evidence="9">The sequence shown here is derived from an EMBL/GenBank/DDBJ whole genome shotgun (WGS) entry which is preliminary data.</text>
</comment>
<evidence type="ECO:0000313" key="10">
    <source>
        <dbReference type="Proteomes" id="UP001605036"/>
    </source>
</evidence>
<comment type="subcellular location">
    <subcellularLocation>
        <location evidence="1 8">Membrane</location>
        <topology evidence="1 8">Multi-pass membrane protein</topology>
    </subcellularLocation>
</comment>
<dbReference type="InterPro" id="IPR004698">
    <property type="entry name" value="Zn/Fe_permease_fun/pln"/>
</dbReference>
<feature type="transmembrane region" description="Helical" evidence="8">
    <location>
        <begin position="335"/>
        <end position="357"/>
    </location>
</feature>
<dbReference type="GO" id="GO:0016020">
    <property type="term" value="C:membrane"/>
    <property type="evidence" value="ECO:0007669"/>
    <property type="project" value="UniProtKB-SubCell"/>
</dbReference>
<evidence type="ECO:0000313" key="9">
    <source>
        <dbReference type="EMBL" id="KAL2652817.1"/>
    </source>
</evidence>
<gene>
    <name evidence="9" type="ORF">R1flu_020945</name>
</gene>
<feature type="transmembrane region" description="Helical" evidence="8">
    <location>
        <begin position="408"/>
        <end position="427"/>
    </location>
</feature>
<organism evidence="9 10">
    <name type="scientific">Riccia fluitans</name>
    <dbReference type="NCBI Taxonomy" id="41844"/>
    <lineage>
        <taxon>Eukaryota</taxon>
        <taxon>Viridiplantae</taxon>
        <taxon>Streptophyta</taxon>
        <taxon>Embryophyta</taxon>
        <taxon>Marchantiophyta</taxon>
        <taxon>Marchantiopsida</taxon>
        <taxon>Marchantiidae</taxon>
        <taxon>Marchantiales</taxon>
        <taxon>Ricciaceae</taxon>
        <taxon>Riccia</taxon>
    </lineage>
</organism>
<sequence>MNLLLVSHSGLNSNLGLLLQQDISFRPTVLYVAAQDLDRGCEFWGFLASTTKKSTGCIMSQCDGGGGFTCRNKDVAIRLKVGAIGAILTAGALGVAIPLLGKNLKYLRTDGNFFFVAKAFAAGVILATGFVHMLPDAEDSLTSPCLPEHPWHKFPWFAFLAMTSALVTLLIDFVGTEYYERKHGIAVHGIRSNSTRIVDERLETMPDEPSRNIPSEKPDGHGMHIVGMRAHAASHGHSHESGHHGEIMNHDHIPHGHSHFNEGSDKEVSIRHIVISQVLELGIVAHSVIIGVSLGVSNSPCTIRPLFGALCFHQFFEGFALGGCISQAGFKNTSVIVMAFFFAFTTPFGIGLGIGIASSYKENSEAALIVEGVFDSISAGILIYMSLVDLIAADFLSKRMKCDRKLQICSYLSLFSGAAAMSALAIWA</sequence>
<feature type="transmembrane region" description="Helical" evidence="8">
    <location>
        <begin position="81"/>
        <end position="101"/>
    </location>
</feature>
<evidence type="ECO:0000256" key="7">
    <source>
        <dbReference type="ARBA" id="ARBA00023136"/>
    </source>
</evidence>
<evidence type="ECO:0000256" key="4">
    <source>
        <dbReference type="ARBA" id="ARBA00022692"/>
    </source>
</evidence>
<feature type="transmembrane region" description="Helical" evidence="8">
    <location>
        <begin position="113"/>
        <end position="134"/>
    </location>
</feature>
<comment type="caution">
    <text evidence="8">Lacks conserved residue(s) required for the propagation of feature annotation.</text>
</comment>
<dbReference type="PANTHER" id="PTHR11040:SF44">
    <property type="entry name" value="PROTEIN ZNTC-RELATED"/>
    <property type="match status" value="1"/>
</dbReference>
<keyword evidence="10" id="KW-1185">Reference proteome</keyword>
<keyword evidence="3 8" id="KW-0813">Transport</keyword>
<dbReference type="EMBL" id="JBHFFA010000001">
    <property type="protein sequence ID" value="KAL2652817.1"/>
    <property type="molecule type" value="Genomic_DNA"/>
</dbReference>
<evidence type="ECO:0000256" key="3">
    <source>
        <dbReference type="ARBA" id="ARBA00022448"/>
    </source>
</evidence>
<dbReference type="PANTHER" id="PTHR11040">
    <property type="entry name" value="ZINC/IRON TRANSPORTER"/>
    <property type="match status" value="1"/>
</dbReference>
<proteinExistence type="inferred from homology"/>
<evidence type="ECO:0000256" key="5">
    <source>
        <dbReference type="ARBA" id="ARBA00022989"/>
    </source>
</evidence>